<feature type="signal peptide" evidence="1">
    <location>
        <begin position="1"/>
        <end position="21"/>
    </location>
</feature>
<evidence type="ECO:0000256" key="1">
    <source>
        <dbReference type="SAM" id="SignalP"/>
    </source>
</evidence>
<evidence type="ECO:0000313" key="4">
    <source>
        <dbReference type="Proteomes" id="UP000824115"/>
    </source>
</evidence>
<feature type="chain" id="PRO_5038537209" evidence="1">
    <location>
        <begin position="22"/>
        <end position="326"/>
    </location>
</feature>
<proteinExistence type="predicted"/>
<reference evidence="3" key="1">
    <citation type="journal article" date="2021" name="PeerJ">
        <title>Extensive microbial diversity within the chicken gut microbiome revealed by metagenomics and culture.</title>
        <authorList>
            <person name="Gilroy R."/>
            <person name="Ravi A."/>
            <person name="Getino M."/>
            <person name="Pursley I."/>
            <person name="Horton D.L."/>
            <person name="Alikhan N.F."/>
            <person name="Baker D."/>
            <person name="Gharbi K."/>
            <person name="Hall N."/>
            <person name="Watson M."/>
            <person name="Adriaenssens E.M."/>
            <person name="Foster-Nyarko E."/>
            <person name="Jarju S."/>
            <person name="Secka A."/>
            <person name="Antonio M."/>
            <person name="Oren A."/>
            <person name="Chaudhuri R.R."/>
            <person name="La Ragione R."/>
            <person name="Hildebrand F."/>
            <person name="Pallen M.J."/>
        </authorList>
    </citation>
    <scope>NUCLEOTIDE SEQUENCE</scope>
    <source>
        <strain evidence="3">Gambia16-554</strain>
    </source>
</reference>
<dbReference type="Proteomes" id="UP000824115">
    <property type="component" value="Unassembled WGS sequence"/>
</dbReference>
<protein>
    <submittedName>
        <fullName evidence="3">DUF4988 domain-containing protein</fullName>
    </submittedName>
</protein>
<reference evidence="3" key="2">
    <citation type="submission" date="2021-04" db="EMBL/GenBank/DDBJ databases">
        <authorList>
            <person name="Gilroy R."/>
        </authorList>
    </citation>
    <scope>NUCLEOTIDE SEQUENCE</scope>
    <source>
        <strain evidence="3">Gambia16-554</strain>
    </source>
</reference>
<dbReference type="InterPro" id="IPR032149">
    <property type="entry name" value="DUF4988"/>
</dbReference>
<comment type="caution">
    <text evidence="3">The sequence shown here is derived from an EMBL/GenBank/DDBJ whole genome shotgun (WGS) entry which is preliminary data.</text>
</comment>
<gene>
    <name evidence="3" type="ORF">IAC04_04800</name>
</gene>
<evidence type="ECO:0000313" key="3">
    <source>
        <dbReference type="EMBL" id="HIZ85790.1"/>
    </source>
</evidence>
<organism evidence="3 4">
    <name type="scientific">Candidatus Coprenecus stercoravium</name>
    <dbReference type="NCBI Taxonomy" id="2840735"/>
    <lineage>
        <taxon>Bacteria</taxon>
        <taxon>Pseudomonadati</taxon>
        <taxon>Bacteroidota</taxon>
        <taxon>Bacteroidia</taxon>
        <taxon>Bacteroidales</taxon>
        <taxon>Rikenellaceae</taxon>
        <taxon>Rikenellaceae incertae sedis</taxon>
        <taxon>Candidatus Coprenecus</taxon>
    </lineage>
</organism>
<accession>A0A9D2KA17</accession>
<evidence type="ECO:0000259" key="2">
    <source>
        <dbReference type="Pfam" id="PF16378"/>
    </source>
</evidence>
<feature type="domain" description="DUF4988" evidence="2">
    <location>
        <begin position="32"/>
        <end position="216"/>
    </location>
</feature>
<dbReference type="AlphaFoldDB" id="A0A9D2KA17"/>
<dbReference type="PROSITE" id="PS51257">
    <property type="entry name" value="PROKAR_LIPOPROTEIN"/>
    <property type="match status" value="1"/>
</dbReference>
<keyword evidence="1" id="KW-0732">Signal</keyword>
<dbReference type="Pfam" id="PF16378">
    <property type="entry name" value="DUF4988"/>
    <property type="match status" value="1"/>
</dbReference>
<sequence length="326" mass="35309">MNMKRYIYFLTALLAASASFSSCSKYDDSELYNSLTELDNRLEGIEILVESMQSDIDALRLIAQNIQTSVTLDSVESLEDGGYRFYFSNGTVADVTDGIDAADGIPGTSGKNEPGITIRKDEKDGKYYWCYEGENGAWLTDAAGNNINVEHTAPQLRLTDDGNWEYSVDGGANWLPVKGGSSTGIGGQGSFITYVDTDDPNYVTITLRGGTELVIPRTDADLNLKAKLTSDANGQTEITSTIRLRNGQTQTIYVTVPDREHKLTFIAPDGWTATYTPAAQDAVTGTLVIKAPAEADTYAEESGILSAVLVLEDGRTFVTSINVELI</sequence>
<dbReference type="EMBL" id="DXAW01000089">
    <property type="protein sequence ID" value="HIZ85790.1"/>
    <property type="molecule type" value="Genomic_DNA"/>
</dbReference>
<name>A0A9D2KA17_9BACT</name>